<proteinExistence type="predicted"/>
<reference evidence="2" key="1">
    <citation type="journal article" date="2019" name="Int. J. Syst. Evol. Microbiol.">
        <title>The Global Catalogue of Microorganisms (GCM) 10K type strain sequencing project: providing services to taxonomists for standard genome sequencing and annotation.</title>
        <authorList>
            <consortium name="The Broad Institute Genomics Platform"/>
            <consortium name="The Broad Institute Genome Sequencing Center for Infectious Disease"/>
            <person name="Wu L."/>
            <person name="Ma J."/>
        </authorList>
    </citation>
    <scope>NUCLEOTIDE SEQUENCE [LARGE SCALE GENOMIC DNA]</scope>
    <source>
        <strain evidence="2">JCM 16956</strain>
    </source>
</reference>
<comment type="caution">
    <text evidence="1">The sequence shown here is derived from an EMBL/GenBank/DDBJ whole genome shotgun (WGS) entry which is preliminary data.</text>
</comment>
<protein>
    <submittedName>
        <fullName evidence="1">Uncharacterized protein</fullName>
    </submittedName>
</protein>
<dbReference type="Proteomes" id="UP001501000">
    <property type="component" value="Unassembled WGS sequence"/>
</dbReference>
<accession>A0ABP7LT26</accession>
<gene>
    <name evidence="1" type="ORF">GCM10022244_16390</name>
</gene>
<dbReference type="EMBL" id="BAABAJ010000004">
    <property type="protein sequence ID" value="GAA3907035.1"/>
    <property type="molecule type" value="Genomic_DNA"/>
</dbReference>
<keyword evidence="2" id="KW-1185">Reference proteome</keyword>
<sequence>MRSGRARSANAVTAGSEPGVCVLFIRNLLGAARIKESPQIKEKRCVGNFETEPNGARARVAG</sequence>
<organism evidence="1 2">
    <name type="scientific">Streptomyces gulbargensis</name>
    <dbReference type="NCBI Taxonomy" id="364901"/>
    <lineage>
        <taxon>Bacteria</taxon>
        <taxon>Bacillati</taxon>
        <taxon>Actinomycetota</taxon>
        <taxon>Actinomycetes</taxon>
        <taxon>Kitasatosporales</taxon>
        <taxon>Streptomycetaceae</taxon>
        <taxon>Streptomyces</taxon>
    </lineage>
</organism>
<evidence type="ECO:0000313" key="2">
    <source>
        <dbReference type="Proteomes" id="UP001501000"/>
    </source>
</evidence>
<name>A0ABP7LT26_9ACTN</name>
<evidence type="ECO:0000313" key="1">
    <source>
        <dbReference type="EMBL" id="GAA3907035.1"/>
    </source>
</evidence>